<keyword evidence="2" id="KW-1185">Reference proteome</keyword>
<proteinExistence type="predicted"/>
<dbReference type="Proteomes" id="UP000653099">
    <property type="component" value="Unassembled WGS sequence"/>
</dbReference>
<reference evidence="1" key="1">
    <citation type="journal article" date="2014" name="Int. J. Syst. Evol. Microbiol.">
        <title>Complete genome sequence of Corynebacterium casei LMG S-19264T (=DSM 44701T), isolated from a smear-ripened cheese.</title>
        <authorList>
            <consortium name="US DOE Joint Genome Institute (JGI-PGF)"/>
            <person name="Walter F."/>
            <person name="Albersmeier A."/>
            <person name="Kalinowski J."/>
            <person name="Ruckert C."/>
        </authorList>
    </citation>
    <scope>NUCLEOTIDE SEQUENCE</scope>
    <source>
        <strain evidence="1">JCM 14359</strain>
    </source>
</reference>
<dbReference type="RefSeq" id="WP_188788427.1">
    <property type="nucleotide sequence ID" value="NZ_BMOC01000026.1"/>
</dbReference>
<dbReference type="OrthoDB" id="228403at2157"/>
<reference evidence="1" key="2">
    <citation type="submission" date="2020-09" db="EMBL/GenBank/DDBJ databases">
        <authorList>
            <person name="Sun Q."/>
            <person name="Ohkuma M."/>
        </authorList>
    </citation>
    <scope>NUCLEOTIDE SEQUENCE</scope>
    <source>
        <strain evidence="1">JCM 14359</strain>
    </source>
</reference>
<dbReference type="InterPro" id="IPR055965">
    <property type="entry name" value="DUF7543"/>
</dbReference>
<gene>
    <name evidence="1" type="ORF">GCM10008995_27590</name>
</gene>
<accession>A0A830EJF9</accession>
<dbReference type="EMBL" id="BMOC01000026">
    <property type="protein sequence ID" value="GGJ16229.1"/>
    <property type="molecule type" value="Genomic_DNA"/>
</dbReference>
<protein>
    <submittedName>
        <fullName evidence="1">Uncharacterized protein</fullName>
    </submittedName>
</protein>
<organism evidence="1 2">
    <name type="scientific">Halobellus salinus</name>
    <dbReference type="NCBI Taxonomy" id="931585"/>
    <lineage>
        <taxon>Archaea</taxon>
        <taxon>Methanobacteriati</taxon>
        <taxon>Methanobacteriota</taxon>
        <taxon>Stenosarchaea group</taxon>
        <taxon>Halobacteria</taxon>
        <taxon>Halobacteriales</taxon>
        <taxon>Haloferacaceae</taxon>
        <taxon>Halobellus</taxon>
    </lineage>
</organism>
<comment type="caution">
    <text evidence="1">The sequence shown here is derived from an EMBL/GenBank/DDBJ whole genome shotgun (WGS) entry which is preliminary data.</text>
</comment>
<evidence type="ECO:0000313" key="2">
    <source>
        <dbReference type="Proteomes" id="UP000653099"/>
    </source>
</evidence>
<evidence type="ECO:0000313" key="1">
    <source>
        <dbReference type="EMBL" id="GGJ16229.1"/>
    </source>
</evidence>
<name>A0A830EJF9_9EURY</name>
<dbReference type="AlphaFoldDB" id="A0A830EJF9"/>
<dbReference type="Pfam" id="PF24399">
    <property type="entry name" value="DUF7543"/>
    <property type="match status" value="1"/>
</dbReference>
<sequence length="83" mass="9729">MEWTRSRKEKGLEEWTREDGYATIRRRRRPDGEWVVRLDRLHQAPAGRDYRRERIADETAAREVLDAWIADGGGEDTQATTGE</sequence>